<dbReference type="InterPro" id="IPR011577">
    <property type="entry name" value="Cyt_b561_bac/Ni-Hgenase"/>
</dbReference>
<evidence type="ECO:0000313" key="15">
    <source>
        <dbReference type="EMBL" id="SFJ46338.1"/>
    </source>
</evidence>
<evidence type="ECO:0000256" key="12">
    <source>
        <dbReference type="ARBA" id="ARBA00037975"/>
    </source>
</evidence>
<keyword evidence="4" id="KW-1003">Cell membrane</keyword>
<evidence type="ECO:0000256" key="9">
    <source>
        <dbReference type="ARBA" id="ARBA00022989"/>
    </source>
</evidence>
<dbReference type="Gene3D" id="2.40.128.110">
    <property type="entry name" value="Lipid/polyisoprenoid-binding, YceI-like"/>
    <property type="match status" value="1"/>
</dbReference>
<evidence type="ECO:0000256" key="7">
    <source>
        <dbReference type="ARBA" id="ARBA00022723"/>
    </source>
</evidence>
<organism evidence="15 16">
    <name type="scientific">Celeribacter halophilus</name>
    <dbReference type="NCBI Taxonomy" id="576117"/>
    <lineage>
        <taxon>Bacteria</taxon>
        <taxon>Pseudomonadati</taxon>
        <taxon>Pseudomonadota</taxon>
        <taxon>Alphaproteobacteria</taxon>
        <taxon>Rhodobacterales</taxon>
        <taxon>Roseobacteraceae</taxon>
        <taxon>Celeribacter</taxon>
    </lineage>
</organism>
<dbReference type="GO" id="GO:0022904">
    <property type="term" value="P:respiratory electron transport chain"/>
    <property type="evidence" value="ECO:0007669"/>
    <property type="project" value="InterPro"/>
</dbReference>
<dbReference type="AlphaFoldDB" id="A0A1I3RJ96"/>
<feature type="transmembrane region" description="Helical" evidence="13">
    <location>
        <begin position="12"/>
        <end position="33"/>
    </location>
</feature>
<dbReference type="GO" id="GO:0046872">
    <property type="term" value="F:metal ion binding"/>
    <property type="evidence" value="ECO:0007669"/>
    <property type="project" value="UniProtKB-KW"/>
</dbReference>
<reference evidence="15 16" key="1">
    <citation type="submission" date="2016-10" db="EMBL/GenBank/DDBJ databases">
        <authorList>
            <person name="de Groot N.N."/>
        </authorList>
    </citation>
    <scope>NUCLEOTIDE SEQUENCE [LARGE SCALE GENOMIC DNA]</scope>
    <source>
        <strain evidence="15 16">CGMCC 1.8891</strain>
    </source>
</reference>
<protein>
    <submittedName>
        <fullName evidence="15">Cytochrome b561</fullName>
    </submittedName>
</protein>
<dbReference type="SMART" id="SM00867">
    <property type="entry name" value="YceI"/>
    <property type="match status" value="1"/>
</dbReference>
<dbReference type="Proteomes" id="UP000183299">
    <property type="component" value="Unassembled WGS sequence"/>
</dbReference>
<keyword evidence="10" id="KW-0408">Iron</keyword>
<dbReference type="Pfam" id="PF01292">
    <property type="entry name" value="Ni_hydr_CYTB"/>
    <property type="match status" value="1"/>
</dbReference>
<evidence type="ECO:0000313" key="16">
    <source>
        <dbReference type="Proteomes" id="UP000183299"/>
    </source>
</evidence>
<evidence type="ECO:0000256" key="13">
    <source>
        <dbReference type="SAM" id="Phobius"/>
    </source>
</evidence>
<dbReference type="InterPro" id="IPR052168">
    <property type="entry name" value="Cytochrome_b561_oxidase"/>
</dbReference>
<evidence type="ECO:0000256" key="10">
    <source>
        <dbReference type="ARBA" id="ARBA00023004"/>
    </source>
</evidence>
<comment type="subcellular location">
    <subcellularLocation>
        <location evidence="2">Cell membrane</location>
        <topology evidence="2">Multi-pass membrane protein</topology>
    </subcellularLocation>
</comment>
<feature type="transmembrane region" description="Helical" evidence="13">
    <location>
        <begin position="94"/>
        <end position="116"/>
    </location>
</feature>
<keyword evidence="5" id="KW-0349">Heme</keyword>
<dbReference type="EMBL" id="FORY01000005">
    <property type="protein sequence ID" value="SFJ46338.1"/>
    <property type="molecule type" value="Genomic_DNA"/>
</dbReference>
<comment type="cofactor">
    <cofactor evidence="1">
        <name>heme b</name>
        <dbReference type="ChEBI" id="CHEBI:60344"/>
    </cofactor>
</comment>
<evidence type="ECO:0000256" key="1">
    <source>
        <dbReference type="ARBA" id="ARBA00001970"/>
    </source>
</evidence>
<sequence length="396" mass="42154">MLNNTATRYGAVARFFHWSVAVLILFNIALGLVGENTARTADTAGWLQTLYSVHKTIGVTVFALAVLRVVWAVSQPKPEPVHPERKAETFLAEMIHWMLYGAILVMPLSGWVMHAAESGFAPILWPFGQGLPFVPKSEGVAYMAGAVHGLAARVIYVAVALHVAGALKHAVIEKDGVLARMLKGVEAGSPDAGHVALWPALAGLMIWAAVVAVPFVAPVPERAEGAAAPVEQAQLASDLPVWRVEDGSLTISVQQMGAAVEGRFDNWSAAIAYDEESGTGEVTVTIDTTSLTLGAVTDQAKGPEFFDTENFSTAQFEGEISRVDDAAHEAVGMLTLVGQEVPVTLAFDLEIEGEAARMTGTTVLDRRDFGMGAGYEDESTVGFAVKVETNLTAIRQ</sequence>
<dbReference type="InterPro" id="IPR036761">
    <property type="entry name" value="TTHA0802/YceI-like_sf"/>
</dbReference>
<feature type="transmembrane region" description="Helical" evidence="13">
    <location>
        <begin position="53"/>
        <end position="73"/>
    </location>
</feature>
<evidence type="ECO:0000256" key="11">
    <source>
        <dbReference type="ARBA" id="ARBA00023136"/>
    </source>
</evidence>
<keyword evidence="8" id="KW-0249">Electron transport</keyword>
<dbReference type="Gene3D" id="1.20.950.20">
    <property type="entry name" value="Transmembrane di-heme cytochromes, Chain C"/>
    <property type="match status" value="1"/>
</dbReference>
<dbReference type="GO" id="GO:0020037">
    <property type="term" value="F:heme binding"/>
    <property type="evidence" value="ECO:0007669"/>
    <property type="project" value="TreeGrafter"/>
</dbReference>
<feature type="domain" description="Lipid/polyisoprenoid-binding YceI-like" evidence="14">
    <location>
        <begin position="241"/>
        <end position="394"/>
    </location>
</feature>
<evidence type="ECO:0000256" key="8">
    <source>
        <dbReference type="ARBA" id="ARBA00022982"/>
    </source>
</evidence>
<dbReference type="InterPro" id="IPR016174">
    <property type="entry name" value="Di-haem_cyt_TM"/>
</dbReference>
<dbReference type="RefSeq" id="WP_066599519.1">
    <property type="nucleotide sequence ID" value="NZ_FORY01000005.1"/>
</dbReference>
<dbReference type="PANTHER" id="PTHR30529">
    <property type="entry name" value="CYTOCHROME B561"/>
    <property type="match status" value="1"/>
</dbReference>
<dbReference type="Pfam" id="PF04264">
    <property type="entry name" value="YceI"/>
    <property type="match status" value="1"/>
</dbReference>
<evidence type="ECO:0000256" key="5">
    <source>
        <dbReference type="ARBA" id="ARBA00022617"/>
    </source>
</evidence>
<feature type="transmembrane region" description="Helical" evidence="13">
    <location>
        <begin position="196"/>
        <end position="217"/>
    </location>
</feature>
<dbReference type="OrthoDB" id="1247465at2"/>
<dbReference type="InterPro" id="IPR007372">
    <property type="entry name" value="Lipid/polyisoprenoid-bd_YceI"/>
</dbReference>
<comment type="similarity">
    <text evidence="12">Belongs to the cytochrome b561 family.</text>
</comment>
<keyword evidence="7" id="KW-0479">Metal-binding</keyword>
<evidence type="ECO:0000256" key="4">
    <source>
        <dbReference type="ARBA" id="ARBA00022475"/>
    </source>
</evidence>
<keyword evidence="9 13" id="KW-1133">Transmembrane helix</keyword>
<gene>
    <name evidence="15" type="ORF">SAMN04488138_105127</name>
</gene>
<keyword evidence="11 13" id="KW-0472">Membrane</keyword>
<evidence type="ECO:0000259" key="14">
    <source>
        <dbReference type="SMART" id="SM00867"/>
    </source>
</evidence>
<dbReference type="GO" id="GO:0005886">
    <property type="term" value="C:plasma membrane"/>
    <property type="evidence" value="ECO:0007669"/>
    <property type="project" value="UniProtKB-SubCell"/>
</dbReference>
<dbReference type="SUPFAM" id="SSF101874">
    <property type="entry name" value="YceI-like"/>
    <property type="match status" value="1"/>
</dbReference>
<dbReference type="PANTHER" id="PTHR30529:SF1">
    <property type="entry name" value="CYTOCHROME B561 HOMOLOG 2"/>
    <property type="match status" value="1"/>
</dbReference>
<evidence type="ECO:0000256" key="6">
    <source>
        <dbReference type="ARBA" id="ARBA00022692"/>
    </source>
</evidence>
<accession>A0A1I3RJ96</accession>
<keyword evidence="3" id="KW-0813">Transport</keyword>
<dbReference type="GeneID" id="98664791"/>
<keyword evidence="16" id="KW-1185">Reference proteome</keyword>
<evidence type="ECO:0000256" key="3">
    <source>
        <dbReference type="ARBA" id="ARBA00022448"/>
    </source>
</evidence>
<dbReference type="SUPFAM" id="SSF81342">
    <property type="entry name" value="Transmembrane di-heme cytochromes"/>
    <property type="match status" value="1"/>
</dbReference>
<evidence type="ECO:0000256" key="2">
    <source>
        <dbReference type="ARBA" id="ARBA00004651"/>
    </source>
</evidence>
<proteinExistence type="inferred from homology"/>
<dbReference type="GO" id="GO:0009055">
    <property type="term" value="F:electron transfer activity"/>
    <property type="evidence" value="ECO:0007669"/>
    <property type="project" value="InterPro"/>
</dbReference>
<dbReference type="STRING" id="576117.SAMN04488138_105127"/>
<name>A0A1I3RJ96_9RHOB</name>
<keyword evidence="6 13" id="KW-0812">Transmembrane</keyword>